<evidence type="ECO:0000256" key="5">
    <source>
        <dbReference type="ARBA" id="ARBA00022679"/>
    </source>
</evidence>
<dbReference type="CDD" id="cd00082">
    <property type="entry name" value="HisKA"/>
    <property type="match status" value="1"/>
</dbReference>
<dbReference type="InterPro" id="IPR003594">
    <property type="entry name" value="HATPase_dom"/>
</dbReference>
<dbReference type="Pfam" id="PF00512">
    <property type="entry name" value="HisKA"/>
    <property type="match status" value="1"/>
</dbReference>
<feature type="transmembrane region" description="Helical" evidence="8">
    <location>
        <begin position="12"/>
        <end position="36"/>
    </location>
</feature>
<comment type="subcellular location">
    <subcellularLocation>
        <location evidence="2">Membrane</location>
    </subcellularLocation>
</comment>
<keyword evidence="4" id="KW-0597">Phosphoprotein</keyword>
<dbReference type="SMART" id="SM00387">
    <property type="entry name" value="HATPase_c"/>
    <property type="match status" value="1"/>
</dbReference>
<dbReference type="InterPro" id="IPR036890">
    <property type="entry name" value="HATPase_C_sf"/>
</dbReference>
<dbReference type="PANTHER" id="PTHR45453:SF1">
    <property type="entry name" value="PHOSPHATE REGULON SENSOR PROTEIN PHOR"/>
    <property type="match status" value="1"/>
</dbReference>
<dbReference type="InterPro" id="IPR004358">
    <property type="entry name" value="Sig_transdc_His_kin-like_C"/>
</dbReference>
<evidence type="ECO:0000256" key="8">
    <source>
        <dbReference type="SAM" id="Phobius"/>
    </source>
</evidence>
<dbReference type="CDD" id="cd00075">
    <property type="entry name" value="HATPase"/>
    <property type="match status" value="1"/>
</dbReference>
<reference evidence="10" key="1">
    <citation type="submission" date="2021-02" db="EMBL/GenBank/DDBJ databases">
        <title>Infant gut strain persistence is associated with maternal origin, phylogeny, and functional potential including surface adhesion and iron acquisition.</title>
        <authorList>
            <person name="Lou Y.C."/>
        </authorList>
    </citation>
    <scope>NUCLEOTIDE SEQUENCE</scope>
    <source>
        <strain evidence="10">L3_106_000M1_dasL3_106_000M1_concoct_15</strain>
    </source>
</reference>
<proteinExistence type="predicted"/>
<dbReference type="EC" id="2.7.13.3" evidence="3"/>
<evidence type="ECO:0000256" key="3">
    <source>
        <dbReference type="ARBA" id="ARBA00012438"/>
    </source>
</evidence>
<dbReference type="EMBL" id="JAGZCZ010000005">
    <property type="protein sequence ID" value="MBS5519752.1"/>
    <property type="molecule type" value="Genomic_DNA"/>
</dbReference>
<dbReference type="Gene3D" id="1.10.287.130">
    <property type="match status" value="1"/>
</dbReference>
<gene>
    <name evidence="10" type="ORF">KHX13_05400</name>
</gene>
<feature type="transmembrane region" description="Helical" evidence="8">
    <location>
        <begin position="173"/>
        <end position="197"/>
    </location>
</feature>
<evidence type="ECO:0000256" key="1">
    <source>
        <dbReference type="ARBA" id="ARBA00000085"/>
    </source>
</evidence>
<evidence type="ECO:0000256" key="7">
    <source>
        <dbReference type="ARBA" id="ARBA00023012"/>
    </source>
</evidence>
<dbReference type="SUPFAM" id="SSF55874">
    <property type="entry name" value="ATPase domain of HSP90 chaperone/DNA topoisomerase II/histidine kinase"/>
    <property type="match status" value="1"/>
</dbReference>
<protein>
    <recommendedName>
        <fullName evidence="3">histidine kinase</fullName>
        <ecNumber evidence="3">2.7.13.3</ecNumber>
    </recommendedName>
</protein>
<dbReference type="InterPro" id="IPR005467">
    <property type="entry name" value="His_kinase_dom"/>
</dbReference>
<dbReference type="Gene3D" id="3.30.565.10">
    <property type="entry name" value="Histidine kinase-like ATPase, C-terminal domain"/>
    <property type="match status" value="1"/>
</dbReference>
<keyword evidence="6 10" id="KW-0418">Kinase</keyword>
<evidence type="ECO:0000256" key="6">
    <source>
        <dbReference type="ARBA" id="ARBA00022777"/>
    </source>
</evidence>
<evidence type="ECO:0000259" key="9">
    <source>
        <dbReference type="PROSITE" id="PS50109"/>
    </source>
</evidence>
<name>A0A943EKV9_9FIRM</name>
<dbReference type="SUPFAM" id="SSF47384">
    <property type="entry name" value="Homodimeric domain of signal transducing histidine kinase"/>
    <property type="match status" value="1"/>
</dbReference>
<dbReference type="GO" id="GO:0005886">
    <property type="term" value="C:plasma membrane"/>
    <property type="evidence" value="ECO:0007669"/>
    <property type="project" value="TreeGrafter"/>
</dbReference>
<keyword evidence="7" id="KW-0902">Two-component regulatory system</keyword>
<evidence type="ECO:0000313" key="11">
    <source>
        <dbReference type="Proteomes" id="UP000754226"/>
    </source>
</evidence>
<sequence length="420" mass="47634">MAEIQRLRRKFILVGTLAVIIIVVGALGLINTISYMRMQHSVFSLLTSISENGGQLPRREGERPSSWIEDPDWYNDSPESIYQIRYFSIVLDRLGNVEDVNLSRIASFSESEAVQVVRSVIESHKERGIFRKNRASYSYMVTPLDNHQYRIVIMDSTKDVAAVESFVRYSLRFGIGCILVYVLVLTGLCSLIIRPFVDNMENQKRFITNAGHELKTPIAIISANTEALELIQGKSEWTANILTQVKRLSRLISSLITLSKMGEKRKEDLRKEELDLTPLFKDTVEQFRPLVKADEKKLSITAPDTLPVMTEQRSLMELINILMDNAVKYCDAKGTIAASLTRRGKQGFIIAISNDYVKGEGEDYSHYFERFYRGDSSHDSTIPGYGIGLSMAKEMVALLDGQISVSYKDHIITYALTFER</sequence>
<keyword evidence="5" id="KW-0808">Transferase</keyword>
<dbReference type="Pfam" id="PF02518">
    <property type="entry name" value="HATPase_c"/>
    <property type="match status" value="1"/>
</dbReference>
<accession>A0A943EKV9</accession>
<dbReference type="GO" id="GO:0016036">
    <property type="term" value="P:cellular response to phosphate starvation"/>
    <property type="evidence" value="ECO:0007669"/>
    <property type="project" value="TreeGrafter"/>
</dbReference>
<dbReference type="InterPro" id="IPR050351">
    <property type="entry name" value="BphY/WalK/GraS-like"/>
</dbReference>
<dbReference type="PROSITE" id="PS50109">
    <property type="entry name" value="HIS_KIN"/>
    <property type="match status" value="1"/>
</dbReference>
<dbReference type="GO" id="GO:0000155">
    <property type="term" value="F:phosphorelay sensor kinase activity"/>
    <property type="evidence" value="ECO:0007669"/>
    <property type="project" value="InterPro"/>
</dbReference>
<dbReference type="InterPro" id="IPR003661">
    <property type="entry name" value="HisK_dim/P_dom"/>
</dbReference>
<organism evidence="10 11">
    <name type="scientific">Acidaminococcus intestini</name>
    <dbReference type="NCBI Taxonomy" id="187327"/>
    <lineage>
        <taxon>Bacteria</taxon>
        <taxon>Bacillati</taxon>
        <taxon>Bacillota</taxon>
        <taxon>Negativicutes</taxon>
        <taxon>Acidaminococcales</taxon>
        <taxon>Acidaminococcaceae</taxon>
        <taxon>Acidaminococcus</taxon>
    </lineage>
</organism>
<dbReference type="PANTHER" id="PTHR45453">
    <property type="entry name" value="PHOSPHATE REGULON SENSOR PROTEIN PHOR"/>
    <property type="match status" value="1"/>
</dbReference>
<dbReference type="AlphaFoldDB" id="A0A943EKV9"/>
<keyword evidence="8" id="KW-0472">Membrane</keyword>
<evidence type="ECO:0000313" key="10">
    <source>
        <dbReference type="EMBL" id="MBS5519752.1"/>
    </source>
</evidence>
<evidence type="ECO:0000256" key="4">
    <source>
        <dbReference type="ARBA" id="ARBA00022553"/>
    </source>
</evidence>
<keyword evidence="8" id="KW-0812">Transmembrane</keyword>
<comment type="catalytic activity">
    <reaction evidence="1">
        <text>ATP + protein L-histidine = ADP + protein N-phospho-L-histidine.</text>
        <dbReference type="EC" id="2.7.13.3"/>
    </reaction>
</comment>
<keyword evidence="8" id="KW-1133">Transmembrane helix</keyword>
<dbReference type="PRINTS" id="PR00344">
    <property type="entry name" value="BCTRLSENSOR"/>
</dbReference>
<comment type="caution">
    <text evidence="10">The sequence shown here is derived from an EMBL/GenBank/DDBJ whole genome shotgun (WGS) entry which is preliminary data.</text>
</comment>
<evidence type="ECO:0000256" key="2">
    <source>
        <dbReference type="ARBA" id="ARBA00004370"/>
    </source>
</evidence>
<dbReference type="GO" id="GO:0004721">
    <property type="term" value="F:phosphoprotein phosphatase activity"/>
    <property type="evidence" value="ECO:0007669"/>
    <property type="project" value="TreeGrafter"/>
</dbReference>
<dbReference type="SMART" id="SM00388">
    <property type="entry name" value="HisKA"/>
    <property type="match status" value="1"/>
</dbReference>
<feature type="domain" description="Histidine kinase" evidence="9">
    <location>
        <begin position="209"/>
        <end position="420"/>
    </location>
</feature>
<dbReference type="InterPro" id="IPR036097">
    <property type="entry name" value="HisK_dim/P_sf"/>
</dbReference>
<dbReference type="Proteomes" id="UP000754226">
    <property type="component" value="Unassembled WGS sequence"/>
</dbReference>